<evidence type="ECO:0000256" key="4">
    <source>
        <dbReference type="ARBA" id="ARBA00023163"/>
    </source>
</evidence>
<gene>
    <name evidence="8" type="primary">HAP2_2</name>
    <name evidence="8" type="ORF">GGH94_002652</name>
</gene>
<keyword evidence="9" id="KW-1185">Reference proteome</keyword>
<dbReference type="SMART" id="SM00521">
    <property type="entry name" value="CBF"/>
    <property type="match status" value="1"/>
</dbReference>
<evidence type="ECO:0000256" key="6">
    <source>
        <dbReference type="RuleBase" id="RU367155"/>
    </source>
</evidence>
<evidence type="ECO:0000313" key="9">
    <source>
        <dbReference type="Proteomes" id="UP001140074"/>
    </source>
</evidence>
<comment type="similarity">
    <text evidence="6">Belongs to the NFYA/HAP2 subunit family.</text>
</comment>
<dbReference type="Pfam" id="PF02045">
    <property type="entry name" value="CBFB_NFYA"/>
    <property type="match status" value="1"/>
</dbReference>
<keyword evidence="2 6" id="KW-0805">Transcription regulation</keyword>
<feature type="region of interest" description="Disordered" evidence="7">
    <location>
        <begin position="184"/>
        <end position="253"/>
    </location>
</feature>
<comment type="caution">
    <text evidence="8">The sequence shown here is derived from an EMBL/GenBank/DDBJ whole genome shotgun (WGS) entry which is preliminary data.</text>
</comment>
<evidence type="ECO:0000256" key="5">
    <source>
        <dbReference type="ARBA" id="ARBA00023242"/>
    </source>
</evidence>
<evidence type="ECO:0000256" key="1">
    <source>
        <dbReference type="ARBA" id="ARBA00004123"/>
    </source>
</evidence>
<dbReference type="GO" id="GO:0003700">
    <property type="term" value="F:DNA-binding transcription factor activity"/>
    <property type="evidence" value="ECO:0007669"/>
    <property type="project" value="UniProtKB-UniRule"/>
</dbReference>
<dbReference type="EMBL" id="JANBUY010000076">
    <property type="protein sequence ID" value="KAJ2864837.1"/>
    <property type="molecule type" value="Genomic_DNA"/>
</dbReference>
<dbReference type="PROSITE" id="PS51152">
    <property type="entry name" value="NFYA_HAP2_2"/>
    <property type="match status" value="1"/>
</dbReference>
<keyword evidence="4 6" id="KW-0804">Transcription</keyword>
<feature type="compositionally biased region" description="Basic residues" evidence="7">
    <location>
        <begin position="184"/>
        <end position="195"/>
    </location>
</feature>
<evidence type="ECO:0000256" key="2">
    <source>
        <dbReference type="ARBA" id="ARBA00023015"/>
    </source>
</evidence>
<keyword evidence="5 6" id="KW-0539">Nucleus</keyword>
<dbReference type="PRINTS" id="PR00616">
    <property type="entry name" value="CCAATSUBUNTB"/>
</dbReference>
<comment type="subcellular location">
    <subcellularLocation>
        <location evidence="1 6">Nucleus</location>
    </subcellularLocation>
</comment>
<dbReference type="AlphaFoldDB" id="A0A9W8M6Z8"/>
<organism evidence="8 9">
    <name type="scientific">Coemansia aciculifera</name>
    <dbReference type="NCBI Taxonomy" id="417176"/>
    <lineage>
        <taxon>Eukaryota</taxon>
        <taxon>Fungi</taxon>
        <taxon>Fungi incertae sedis</taxon>
        <taxon>Zoopagomycota</taxon>
        <taxon>Kickxellomycotina</taxon>
        <taxon>Kickxellomycetes</taxon>
        <taxon>Kickxellales</taxon>
        <taxon>Kickxellaceae</taxon>
        <taxon>Coemansia</taxon>
    </lineage>
</organism>
<name>A0A9W8M6Z8_9FUNG</name>
<dbReference type="GO" id="GO:0003677">
    <property type="term" value="F:DNA binding"/>
    <property type="evidence" value="ECO:0007669"/>
    <property type="project" value="UniProtKB-KW"/>
</dbReference>
<comment type="subunit">
    <text evidence="6">Heterotrimer.</text>
</comment>
<evidence type="ECO:0000256" key="7">
    <source>
        <dbReference type="SAM" id="MobiDB-lite"/>
    </source>
</evidence>
<feature type="compositionally biased region" description="Basic and acidic residues" evidence="7">
    <location>
        <begin position="234"/>
        <end position="243"/>
    </location>
</feature>
<protein>
    <recommendedName>
        <fullName evidence="6">Transcriptional activator HAP2</fullName>
    </recommendedName>
</protein>
<reference evidence="8" key="1">
    <citation type="submission" date="2022-07" db="EMBL/GenBank/DDBJ databases">
        <title>Phylogenomic reconstructions and comparative analyses of Kickxellomycotina fungi.</title>
        <authorList>
            <person name="Reynolds N.K."/>
            <person name="Stajich J.E."/>
            <person name="Barry K."/>
            <person name="Grigoriev I.V."/>
            <person name="Crous P."/>
            <person name="Smith M.E."/>
        </authorList>
    </citation>
    <scope>NUCLEOTIDE SEQUENCE</scope>
    <source>
        <strain evidence="8">RSA 476</strain>
    </source>
</reference>
<keyword evidence="3 6" id="KW-0238">DNA-binding</keyword>
<comment type="function">
    <text evidence="6">Component of the sequence-specific heterotrimeric transcription factor (NF-Y) which specifically recognizes a 5'-CCAAT-3' box motif found in the promoters of its target genes.</text>
</comment>
<dbReference type="PANTHER" id="PTHR12632">
    <property type="entry name" value="TRANSCRIPTION FACTOR NF-Y ALPHA-RELATED"/>
    <property type="match status" value="1"/>
</dbReference>
<accession>A0A9W8M6Z8</accession>
<dbReference type="Proteomes" id="UP001140074">
    <property type="component" value="Unassembled WGS sequence"/>
</dbReference>
<dbReference type="GO" id="GO:0005634">
    <property type="term" value="C:nucleus"/>
    <property type="evidence" value="ECO:0007669"/>
    <property type="project" value="UniProtKB-SubCell"/>
</dbReference>
<sequence length="253" mass="26487">MNQQFHDFHNYGLPVGDPSGGSIDYTHQYSTELSGHGLLISQDEGGTALPVTAAGSAPLMLGSFGDPNTVAVAAAAAAAAVAVSHTGAGSNTVLDEPSDGRDLTPVSNMGAQLSAGSELSSVSGAFDPTAAAVAAMNVSNAPRDEEPLYVNAKQYHRILKRRDARARMAAEHKMNVKRKPYLHESRHRHAMRRPRGPGGRFLTASEILELEQRGELPAGTSATFLTGGSKSRGKSKDKSKAQPDPDAGDDVSS</sequence>
<evidence type="ECO:0000313" key="8">
    <source>
        <dbReference type="EMBL" id="KAJ2864837.1"/>
    </source>
</evidence>
<proteinExistence type="inferred from homology"/>
<evidence type="ECO:0000256" key="3">
    <source>
        <dbReference type="ARBA" id="ARBA00023125"/>
    </source>
</evidence>
<dbReference type="InterPro" id="IPR001289">
    <property type="entry name" value="NFYA"/>
</dbReference>
<dbReference type="Gene3D" id="6.10.250.2430">
    <property type="match status" value="1"/>
</dbReference>